<accession>A0A6V8KTU6</accession>
<sequence>MAREIRYGRTDSPIIHAVPIRLPRSTRTGWLRTNHHMYRIGPWYPDSQDPDEGASAA</sequence>
<evidence type="ECO:0000313" key="1">
    <source>
        <dbReference type="EMBL" id="GFJ88523.1"/>
    </source>
</evidence>
<protein>
    <submittedName>
        <fullName evidence="1">Uncharacterized protein</fullName>
    </submittedName>
</protein>
<comment type="caution">
    <text evidence="1">The sequence shown here is derived from an EMBL/GenBank/DDBJ whole genome shotgun (WGS) entry which is preliminary data.</text>
</comment>
<name>A0A6V8KTU6_9ACTN</name>
<evidence type="ECO:0000313" key="2">
    <source>
        <dbReference type="Proteomes" id="UP000482960"/>
    </source>
</evidence>
<reference evidence="1 2" key="1">
    <citation type="submission" date="2020-03" db="EMBL/GenBank/DDBJ databases">
        <title>Whole genome shotgun sequence of Phytohabitans rumicis NBRC 108638.</title>
        <authorList>
            <person name="Komaki H."/>
            <person name="Tamura T."/>
        </authorList>
    </citation>
    <scope>NUCLEOTIDE SEQUENCE [LARGE SCALE GENOMIC DNA]</scope>
    <source>
        <strain evidence="1 2">NBRC 108638</strain>
    </source>
</reference>
<keyword evidence="2" id="KW-1185">Reference proteome</keyword>
<dbReference type="EMBL" id="BLPG01000001">
    <property type="protein sequence ID" value="GFJ88523.1"/>
    <property type="molecule type" value="Genomic_DNA"/>
</dbReference>
<proteinExistence type="predicted"/>
<reference evidence="1 2" key="2">
    <citation type="submission" date="2020-03" db="EMBL/GenBank/DDBJ databases">
        <authorList>
            <person name="Ichikawa N."/>
            <person name="Kimura A."/>
            <person name="Kitahashi Y."/>
            <person name="Uohara A."/>
        </authorList>
    </citation>
    <scope>NUCLEOTIDE SEQUENCE [LARGE SCALE GENOMIC DNA]</scope>
    <source>
        <strain evidence="1 2">NBRC 108638</strain>
    </source>
</reference>
<dbReference type="AlphaFoldDB" id="A0A6V8KTU6"/>
<organism evidence="1 2">
    <name type="scientific">Phytohabitans rumicis</name>
    <dbReference type="NCBI Taxonomy" id="1076125"/>
    <lineage>
        <taxon>Bacteria</taxon>
        <taxon>Bacillati</taxon>
        <taxon>Actinomycetota</taxon>
        <taxon>Actinomycetes</taxon>
        <taxon>Micromonosporales</taxon>
        <taxon>Micromonosporaceae</taxon>
    </lineage>
</organism>
<dbReference type="Proteomes" id="UP000482960">
    <property type="component" value="Unassembled WGS sequence"/>
</dbReference>
<gene>
    <name evidence="1" type="ORF">Prum_021650</name>
</gene>